<feature type="chain" id="PRO_5038983925" evidence="1">
    <location>
        <begin position="20"/>
        <end position="538"/>
    </location>
</feature>
<dbReference type="InterPro" id="IPR030678">
    <property type="entry name" value="Peptide/Ni-bd"/>
</dbReference>
<dbReference type="SUPFAM" id="SSF53850">
    <property type="entry name" value="Periplasmic binding protein-like II"/>
    <property type="match status" value="1"/>
</dbReference>
<dbReference type="Pfam" id="PF00496">
    <property type="entry name" value="SBP_bac_5"/>
    <property type="match status" value="1"/>
</dbReference>
<name>A0A564SE32_9FIRM</name>
<protein>
    <submittedName>
        <fullName evidence="3">Periplasmic dipeptide transport protein</fullName>
    </submittedName>
</protein>
<evidence type="ECO:0000313" key="3">
    <source>
        <dbReference type="EMBL" id="VUW93407.1"/>
    </source>
</evidence>
<dbReference type="Gene3D" id="3.90.76.10">
    <property type="entry name" value="Dipeptide-binding Protein, Domain 1"/>
    <property type="match status" value="1"/>
</dbReference>
<accession>A0A564SE32</accession>
<dbReference type="EMBL" id="CABHNM010000014">
    <property type="protein sequence ID" value="VUW93407.1"/>
    <property type="molecule type" value="Genomic_DNA"/>
</dbReference>
<evidence type="ECO:0000259" key="2">
    <source>
        <dbReference type="Pfam" id="PF00496"/>
    </source>
</evidence>
<dbReference type="PIRSF" id="PIRSF002741">
    <property type="entry name" value="MppA"/>
    <property type="match status" value="1"/>
</dbReference>
<organism evidence="3 4">
    <name type="scientific">Dorea longicatena</name>
    <dbReference type="NCBI Taxonomy" id="88431"/>
    <lineage>
        <taxon>Bacteria</taxon>
        <taxon>Bacillati</taxon>
        <taxon>Bacillota</taxon>
        <taxon>Clostridia</taxon>
        <taxon>Lachnospirales</taxon>
        <taxon>Lachnospiraceae</taxon>
        <taxon>Dorea</taxon>
    </lineage>
</organism>
<evidence type="ECO:0000313" key="4">
    <source>
        <dbReference type="Proteomes" id="UP000398619"/>
    </source>
</evidence>
<sequence>MKRKIISLLLTVAMAASLAVGCGGNAGDKEKTSESATTSGESGGGTFIVPINSNSVKTVTPYAPYGSDDWLMASTPCFDPLFIINKDETRWYLAKSIESTSDDGCHYQLKLNDGMTWHDGEPITVDDIIFTIDVLLDPANGADPSNISYNGKPISAEKVDDLTLNITLQEPNSAFETEFGRLQPLPKHVFKGTNVSEQTEAANKGIGSGPFKVKEYKEGESITYERYDDYYRGKASLDQVIIKIMPDQSAQEAALQSGELSVMRVTSQTKLDKYKKDDNYTVYNIPEGRLNYLAFNYQSEIMKNEDARKAICLALNDDEIVEGAYGSEELAKPAKNFCSPENLYYNDEMKGYQQNIEEAKKLAKSSGLSGKTLHYIYFQQRPNMKETAQIVQQQLKKIDVNLEIEGMDGSAFFPHLFAAWISGSFKEDTSWDIASNGMDQMNADPATKMTGWTGDLVEKGFYVSPETKEAWKTASQSLTTEDRDKNFKALQEQMNEDYSFYPMANTNYVMVARKEFKGLDAIKRVPIFEDYTKITMEK</sequence>
<dbReference type="AlphaFoldDB" id="A0A564SE32"/>
<dbReference type="GO" id="GO:0042597">
    <property type="term" value="C:periplasmic space"/>
    <property type="evidence" value="ECO:0007669"/>
    <property type="project" value="UniProtKB-ARBA"/>
</dbReference>
<dbReference type="GO" id="GO:1904680">
    <property type="term" value="F:peptide transmembrane transporter activity"/>
    <property type="evidence" value="ECO:0007669"/>
    <property type="project" value="TreeGrafter"/>
</dbReference>
<feature type="signal peptide" evidence="1">
    <location>
        <begin position="1"/>
        <end position="19"/>
    </location>
</feature>
<dbReference type="CDD" id="cd00995">
    <property type="entry name" value="PBP2_NikA_DppA_OppA_like"/>
    <property type="match status" value="1"/>
</dbReference>
<proteinExistence type="predicted"/>
<dbReference type="GO" id="GO:0015833">
    <property type="term" value="P:peptide transport"/>
    <property type="evidence" value="ECO:0007669"/>
    <property type="project" value="TreeGrafter"/>
</dbReference>
<dbReference type="Proteomes" id="UP000398619">
    <property type="component" value="Unassembled WGS sequence"/>
</dbReference>
<reference evidence="3 4" key="1">
    <citation type="submission" date="2019-07" db="EMBL/GenBank/DDBJ databases">
        <authorList>
            <person name="Hibberd C M."/>
            <person name="Gehrig L. J."/>
            <person name="Chang H.-W."/>
            <person name="Venkatesh S."/>
        </authorList>
    </citation>
    <scope>NUCLEOTIDE SEQUENCE [LARGE SCALE GENOMIC DNA]</scope>
    <source>
        <strain evidence="3">Dorea_longicatena_SSTS_Bg7063</strain>
    </source>
</reference>
<dbReference type="PROSITE" id="PS51257">
    <property type="entry name" value="PROKAR_LIPOPROTEIN"/>
    <property type="match status" value="1"/>
</dbReference>
<dbReference type="GO" id="GO:0043190">
    <property type="term" value="C:ATP-binding cassette (ABC) transporter complex"/>
    <property type="evidence" value="ECO:0007669"/>
    <property type="project" value="InterPro"/>
</dbReference>
<feature type="domain" description="Solute-binding protein family 5" evidence="2">
    <location>
        <begin position="93"/>
        <end position="454"/>
    </location>
</feature>
<dbReference type="RefSeq" id="WP_144099815.1">
    <property type="nucleotide sequence ID" value="NZ_CABHNM010000014.1"/>
</dbReference>
<dbReference type="InterPro" id="IPR000914">
    <property type="entry name" value="SBP_5_dom"/>
</dbReference>
<dbReference type="InterPro" id="IPR039424">
    <property type="entry name" value="SBP_5"/>
</dbReference>
<dbReference type="Gene3D" id="3.40.190.10">
    <property type="entry name" value="Periplasmic binding protein-like II"/>
    <property type="match status" value="1"/>
</dbReference>
<dbReference type="Gene3D" id="3.10.105.10">
    <property type="entry name" value="Dipeptide-binding Protein, Domain 3"/>
    <property type="match status" value="1"/>
</dbReference>
<gene>
    <name evidence="3" type="primary">dppA</name>
    <name evidence="3" type="ORF">DLSSTS7063_00514</name>
</gene>
<dbReference type="PANTHER" id="PTHR30290">
    <property type="entry name" value="PERIPLASMIC BINDING COMPONENT OF ABC TRANSPORTER"/>
    <property type="match status" value="1"/>
</dbReference>
<evidence type="ECO:0000256" key="1">
    <source>
        <dbReference type="SAM" id="SignalP"/>
    </source>
</evidence>
<dbReference type="PANTHER" id="PTHR30290:SF59">
    <property type="entry name" value="OLIGOPEPTIDE ABC TRANSPORTER,SUBSTRATE-BINDING PROTEIN"/>
    <property type="match status" value="1"/>
</dbReference>
<keyword evidence="1" id="KW-0732">Signal</keyword>